<comment type="caution">
    <text evidence="1">The sequence shown here is derived from an EMBL/GenBank/DDBJ whole genome shotgun (WGS) entry which is preliminary data.</text>
</comment>
<reference evidence="1 2" key="1">
    <citation type="journal article" date="2014" name="Int. J. Syst. Evol. Microbiol.">
        <title>Phylogenomics and the dynamic genome evolution of the genus Streptococcus.</title>
        <authorList>
            <consortium name="The Broad Institute Genome Sequencing Platform"/>
            <person name="Richards V.P."/>
            <person name="Palmer S.R."/>
            <person name="Pavinski Bitar P.D."/>
            <person name="Qin X."/>
            <person name="Weinstock G.M."/>
            <person name="Highlander S.K."/>
            <person name="Town C.D."/>
            <person name="Burne R.A."/>
            <person name="Stanhope M.J."/>
        </authorList>
    </citation>
    <scope>NUCLEOTIDE SEQUENCE [LARGE SCALE GENOMIC DNA]</scope>
    <source>
        <strain evidence="1 2">CECT 5772</strain>
    </source>
</reference>
<name>A0A922NTL7_9STRE</name>
<protein>
    <submittedName>
        <fullName evidence="1">Uncharacterized protein</fullName>
    </submittedName>
</protein>
<proteinExistence type="predicted"/>
<dbReference type="EMBL" id="AWEX01000074">
    <property type="protein sequence ID" value="KED04027.1"/>
    <property type="molecule type" value="Genomic_DNA"/>
</dbReference>
<evidence type="ECO:0000313" key="2">
    <source>
        <dbReference type="Proteomes" id="UP000028704"/>
    </source>
</evidence>
<evidence type="ECO:0000313" key="1">
    <source>
        <dbReference type="EMBL" id="KED04027.1"/>
    </source>
</evidence>
<sequence length="37" mass="4025">MKHLPFRSAAMAGLVLLKANVLSLSDISLRLEELLCA</sequence>
<accession>A0A922NTL7</accession>
<organism evidence="1 2">
    <name type="scientific">Streptococcus equi subsp. ruminatorum CECT 5772</name>
    <dbReference type="NCBI Taxonomy" id="1051981"/>
    <lineage>
        <taxon>Bacteria</taxon>
        <taxon>Bacillati</taxon>
        <taxon>Bacillota</taxon>
        <taxon>Bacilli</taxon>
        <taxon>Lactobacillales</taxon>
        <taxon>Streptococcaceae</taxon>
        <taxon>Streptococcus</taxon>
    </lineage>
</organism>
<gene>
    <name evidence="1" type="ORF">CECT5772_07914</name>
</gene>
<dbReference type="Proteomes" id="UP000028704">
    <property type="component" value="Unassembled WGS sequence"/>
</dbReference>
<dbReference type="AlphaFoldDB" id="A0A922NTL7"/>